<organism evidence="1 2">
    <name type="scientific">Racocetra persica</name>
    <dbReference type="NCBI Taxonomy" id="160502"/>
    <lineage>
        <taxon>Eukaryota</taxon>
        <taxon>Fungi</taxon>
        <taxon>Fungi incertae sedis</taxon>
        <taxon>Mucoromycota</taxon>
        <taxon>Glomeromycotina</taxon>
        <taxon>Glomeromycetes</taxon>
        <taxon>Diversisporales</taxon>
        <taxon>Gigasporaceae</taxon>
        <taxon>Racocetra</taxon>
    </lineage>
</organism>
<reference evidence="1" key="1">
    <citation type="submission" date="2021-06" db="EMBL/GenBank/DDBJ databases">
        <authorList>
            <person name="Kallberg Y."/>
            <person name="Tangrot J."/>
            <person name="Rosling A."/>
        </authorList>
    </citation>
    <scope>NUCLEOTIDE SEQUENCE</scope>
    <source>
        <strain evidence="1">MA461A</strain>
    </source>
</reference>
<evidence type="ECO:0000313" key="1">
    <source>
        <dbReference type="EMBL" id="CAG8848386.1"/>
    </source>
</evidence>
<protein>
    <submittedName>
        <fullName evidence="1">24134_t:CDS:1</fullName>
    </submittedName>
</protein>
<dbReference type="EMBL" id="CAJVQC010160417">
    <property type="protein sequence ID" value="CAG8848386.1"/>
    <property type="molecule type" value="Genomic_DNA"/>
</dbReference>
<feature type="non-terminal residue" evidence="1">
    <location>
        <position position="40"/>
    </location>
</feature>
<name>A0ACA9SV10_9GLOM</name>
<dbReference type="Proteomes" id="UP000789920">
    <property type="component" value="Unassembled WGS sequence"/>
</dbReference>
<accession>A0ACA9SV10</accession>
<sequence length="40" mass="4727">DFDNDNDITTELTISKRFSDYNTDDGFVILDNEKNYFCID</sequence>
<evidence type="ECO:0000313" key="2">
    <source>
        <dbReference type="Proteomes" id="UP000789920"/>
    </source>
</evidence>
<keyword evidence="2" id="KW-1185">Reference proteome</keyword>
<gene>
    <name evidence="1" type="ORF">RPERSI_LOCUS35101</name>
</gene>
<feature type="non-terminal residue" evidence="1">
    <location>
        <position position="1"/>
    </location>
</feature>
<comment type="caution">
    <text evidence="1">The sequence shown here is derived from an EMBL/GenBank/DDBJ whole genome shotgun (WGS) entry which is preliminary data.</text>
</comment>
<proteinExistence type="predicted"/>